<protein>
    <recommendedName>
        <fullName evidence="6">ABC transmembrane type-1 domain-containing protein</fullName>
    </recommendedName>
</protein>
<evidence type="ECO:0000256" key="3">
    <source>
        <dbReference type="ARBA" id="ARBA00022989"/>
    </source>
</evidence>
<sequence>VNTPKIKLKRIFEILIGEWPYLSVSLIASLFFVLFNSLSIWLTASLLNSIFTNYDQLIADYKVLLLKDNPTLNEKLKLFANDFILRESPEETLKILCLLIILIFIAKNIFLYLKNLSMSFAQLRIVTLLRNRLYAHYHSLSLSFFHRNKSGDLTSIIIHDIGNLSGAVGTTFQKIIVEPFNILLFGVLLFIISWKLSLVAVLIIPLSQVIISIIGKSIRRKSRRNTRQIGGILSIITETLSSIRIVKAFVMESFEIKKFNKES</sequence>
<reference evidence="7" key="1">
    <citation type="submission" date="2018-05" db="EMBL/GenBank/DDBJ databases">
        <authorList>
            <person name="Lanie J.A."/>
            <person name="Ng W.-L."/>
            <person name="Kazmierczak K.M."/>
            <person name="Andrzejewski T.M."/>
            <person name="Davidsen T.M."/>
            <person name="Wayne K.J."/>
            <person name="Tettelin H."/>
            <person name="Glass J.I."/>
            <person name="Rusch D."/>
            <person name="Podicherti R."/>
            <person name="Tsui H.-C.T."/>
            <person name="Winkler M.E."/>
        </authorList>
    </citation>
    <scope>NUCLEOTIDE SEQUENCE</scope>
</reference>
<dbReference type="InterPro" id="IPR036640">
    <property type="entry name" value="ABC1_TM_sf"/>
</dbReference>
<organism evidence="7">
    <name type="scientific">marine metagenome</name>
    <dbReference type="NCBI Taxonomy" id="408172"/>
    <lineage>
        <taxon>unclassified sequences</taxon>
        <taxon>metagenomes</taxon>
        <taxon>ecological metagenomes</taxon>
    </lineage>
</organism>
<dbReference type="Pfam" id="PF00664">
    <property type="entry name" value="ABC_membrane"/>
    <property type="match status" value="1"/>
</dbReference>
<dbReference type="PROSITE" id="PS50929">
    <property type="entry name" value="ABC_TM1F"/>
    <property type="match status" value="1"/>
</dbReference>
<evidence type="ECO:0000259" key="6">
    <source>
        <dbReference type="PROSITE" id="PS50929"/>
    </source>
</evidence>
<dbReference type="PANTHER" id="PTHR43394:SF1">
    <property type="entry name" value="ATP-BINDING CASSETTE SUB-FAMILY B MEMBER 10, MITOCHONDRIAL"/>
    <property type="match status" value="1"/>
</dbReference>
<dbReference type="PANTHER" id="PTHR43394">
    <property type="entry name" value="ATP-DEPENDENT PERMEASE MDL1, MITOCHONDRIAL"/>
    <property type="match status" value="1"/>
</dbReference>
<dbReference type="Gene3D" id="1.20.1560.10">
    <property type="entry name" value="ABC transporter type 1, transmembrane domain"/>
    <property type="match status" value="1"/>
</dbReference>
<dbReference type="InterPro" id="IPR011527">
    <property type="entry name" value="ABC1_TM_dom"/>
</dbReference>
<evidence type="ECO:0000256" key="2">
    <source>
        <dbReference type="ARBA" id="ARBA00022692"/>
    </source>
</evidence>
<feature type="transmembrane region" description="Helical" evidence="5">
    <location>
        <begin position="21"/>
        <end position="44"/>
    </location>
</feature>
<proteinExistence type="predicted"/>
<keyword evidence="2 5" id="KW-0812">Transmembrane</keyword>
<accession>A0A382W0U6</accession>
<gene>
    <name evidence="7" type="ORF">METZ01_LOCUS404602</name>
</gene>
<keyword evidence="4 5" id="KW-0472">Membrane</keyword>
<feature type="non-terminal residue" evidence="7">
    <location>
        <position position="263"/>
    </location>
</feature>
<dbReference type="GO" id="GO:0016020">
    <property type="term" value="C:membrane"/>
    <property type="evidence" value="ECO:0007669"/>
    <property type="project" value="UniProtKB-SubCell"/>
</dbReference>
<dbReference type="GO" id="GO:0005524">
    <property type="term" value="F:ATP binding"/>
    <property type="evidence" value="ECO:0007669"/>
    <property type="project" value="InterPro"/>
</dbReference>
<evidence type="ECO:0000256" key="5">
    <source>
        <dbReference type="SAM" id="Phobius"/>
    </source>
</evidence>
<comment type="subcellular location">
    <subcellularLocation>
        <location evidence="1">Membrane</location>
        <topology evidence="1">Multi-pass membrane protein</topology>
    </subcellularLocation>
</comment>
<feature type="transmembrane region" description="Helical" evidence="5">
    <location>
        <begin position="198"/>
        <end position="218"/>
    </location>
</feature>
<feature type="non-terminal residue" evidence="7">
    <location>
        <position position="1"/>
    </location>
</feature>
<dbReference type="SUPFAM" id="SSF90123">
    <property type="entry name" value="ABC transporter transmembrane region"/>
    <property type="match status" value="1"/>
</dbReference>
<dbReference type="AlphaFoldDB" id="A0A382W0U6"/>
<evidence type="ECO:0000256" key="4">
    <source>
        <dbReference type="ARBA" id="ARBA00023136"/>
    </source>
</evidence>
<dbReference type="InterPro" id="IPR039421">
    <property type="entry name" value="Type_1_exporter"/>
</dbReference>
<dbReference type="GO" id="GO:0015421">
    <property type="term" value="F:ABC-type oligopeptide transporter activity"/>
    <property type="evidence" value="ECO:0007669"/>
    <property type="project" value="TreeGrafter"/>
</dbReference>
<dbReference type="EMBL" id="UINC01155726">
    <property type="protein sequence ID" value="SVD51748.1"/>
    <property type="molecule type" value="Genomic_DNA"/>
</dbReference>
<feature type="domain" description="ABC transmembrane type-1" evidence="6">
    <location>
        <begin position="24"/>
        <end position="263"/>
    </location>
</feature>
<evidence type="ECO:0000313" key="7">
    <source>
        <dbReference type="EMBL" id="SVD51748.1"/>
    </source>
</evidence>
<feature type="transmembrane region" description="Helical" evidence="5">
    <location>
        <begin position="93"/>
        <end position="113"/>
    </location>
</feature>
<name>A0A382W0U6_9ZZZZ</name>
<evidence type="ECO:0000256" key="1">
    <source>
        <dbReference type="ARBA" id="ARBA00004141"/>
    </source>
</evidence>
<keyword evidence="3 5" id="KW-1133">Transmembrane helix</keyword>
<feature type="transmembrane region" description="Helical" evidence="5">
    <location>
        <begin position="175"/>
        <end position="192"/>
    </location>
</feature>